<dbReference type="RefSeq" id="XP_038972716.1">
    <property type="nucleotide sequence ID" value="XM_039116788.1"/>
</dbReference>
<evidence type="ECO:0000256" key="1">
    <source>
        <dbReference type="ARBA" id="ARBA00004141"/>
    </source>
</evidence>
<protein>
    <submittedName>
        <fullName evidence="7">Uncharacterized protein LOC103711018 isoform X1</fullName>
    </submittedName>
</protein>
<dbReference type="GeneID" id="103711018"/>
<comment type="subcellular location">
    <subcellularLocation>
        <location evidence="1">Membrane</location>
        <topology evidence="1">Multi-pass membrane protein</topology>
    </subcellularLocation>
</comment>
<evidence type="ECO:0000313" key="7">
    <source>
        <dbReference type="RefSeq" id="XP_038972716.1"/>
    </source>
</evidence>
<evidence type="ECO:0000256" key="5">
    <source>
        <dbReference type="ARBA" id="ARBA00023136"/>
    </source>
</evidence>
<dbReference type="PANTHER" id="PTHR21355:SF0">
    <property type="entry name" value="G-PROTEIN COUPLED RECEPTOR-ASSOCIATED PROTEIN LMBRD2"/>
    <property type="match status" value="1"/>
</dbReference>
<evidence type="ECO:0000313" key="6">
    <source>
        <dbReference type="Proteomes" id="UP000228380"/>
    </source>
</evidence>
<dbReference type="Proteomes" id="UP000228380">
    <property type="component" value="Unplaced"/>
</dbReference>
<accession>A0A8B8ZF08</accession>
<keyword evidence="6" id="KW-1185">Reference proteome</keyword>
<evidence type="ECO:0000256" key="2">
    <source>
        <dbReference type="ARBA" id="ARBA00010487"/>
    </source>
</evidence>
<dbReference type="OrthoDB" id="203099at2759"/>
<comment type="similarity">
    <text evidence="2">Belongs to the LIMR family.</text>
</comment>
<name>A0A8B8ZF08_PHODC</name>
<dbReference type="GO" id="GO:0016020">
    <property type="term" value="C:membrane"/>
    <property type="evidence" value="ECO:0007669"/>
    <property type="project" value="UniProtKB-SubCell"/>
</dbReference>
<evidence type="ECO:0000256" key="3">
    <source>
        <dbReference type="ARBA" id="ARBA00022692"/>
    </source>
</evidence>
<sequence length="245" mass="27469">MLEFSTLTAACSVPIDGLVVGTRRECEDPCAKESVLEGLACKSILVMVCNGAKECDFPKYTYKKLSCCWLLLAGWTGGVVGLAMACSNTFELVTGAFLLGFGLSEIPRSIWKNAYWINHQKVLSHEVAKMAVCLHNAYQGFPNATVLYEDPTFKPSGGRSGENDMDYDIDERSMFAHYTRVYCFESLDEIFQRLKQHPSRDHNNEYGYGGNDDDMKFRVIQNSIGHVHNRNPNSNLVLSYQFSVS</sequence>
<organism evidence="6 7">
    <name type="scientific">Phoenix dactylifera</name>
    <name type="common">Date palm</name>
    <dbReference type="NCBI Taxonomy" id="42345"/>
    <lineage>
        <taxon>Eukaryota</taxon>
        <taxon>Viridiplantae</taxon>
        <taxon>Streptophyta</taxon>
        <taxon>Embryophyta</taxon>
        <taxon>Tracheophyta</taxon>
        <taxon>Spermatophyta</taxon>
        <taxon>Magnoliopsida</taxon>
        <taxon>Liliopsida</taxon>
        <taxon>Arecaceae</taxon>
        <taxon>Coryphoideae</taxon>
        <taxon>Phoeniceae</taxon>
        <taxon>Phoenix</taxon>
    </lineage>
</organism>
<proteinExistence type="inferred from homology"/>
<keyword evidence="4" id="KW-1133">Transmembrane helix</keyword>
<dbReference type="AlphaFoldDB" id="A0A8B8ZF08"/>
<evidence type="ECO:0000256" key="4">
    <source>
        <dbReference type="ARBA" id="ARBA00022989"/>
    </source>
</evidence>
<dbReference type="PANTHER" id="PTHR21355">
    <property type="entry name" value="G-PROTEIN COUPLED RECEPTOR-ASSOCIATED PROTEIN LMBRD2"/>
    <property type="match status" value="1"/>
</dbReference>
<reference evidence="7" key="1">
    <citation type="submission" date="2025-08" db="UniProtKB">
        <authorList>
            <consortium name="RefSeq"/>
        </authorList>
    </citation>
    <scope>IDENTIFICATION</scope>
    <source>
        <tissue evidence="7">Young leaves</tissue>
    </source>
</reference>
<dbReference type="InterPro" id="IPR051584">
    <property type="entry name" value="GPCR-associated_LMBR1"/>
</dbReference>
<keyword evidence="5" id="KW-0472">Membrane</keyword>
<keyword evidence="3" id="KW-0812">Transmembrane</keyword>
<dbReference type="KEGG" id="pda:103711018"/>
<gene>
    <name evidence="7" type="primary">LOC103711018</name>
</gene>